<dbReference type="GO" id="GO:0042162">
    <property type="term" value="F:telomeric DNA binding"/>
    <property type="evidence" value="ECO:0007669"/>
    <property type="project" value="TreeGrafter"/>
</dbReference>
<gene>
    <name evidence="3" type="ORF">CANARDRAFT_28984</name>
</gene>
<dbReference type="PANTHER" id="PTHR15830:SF10">
    <property type="entry name" value="TELOMERE LENGTH REGULATION PROTEIN TEL2 HOMOLOG"/>
    <property type="match status" value="1"/>
</dbReference>
<evidence type="ECO:0000313" key="4">
    <source>
        <dbReference type="Proteomes" id="UP000094801"/>
    </source>
</evidence>
<dbReference type="GO" id="GO:0005829">
    <property type="term" value="C:cytosol"/>
    <property type="evidence" value="ECO:0007669"/>
    <property type="project" value="TreeGrafter"/>
</dbReference>
<name>A0A1E4SZC0_9ASCO</name>
<organism evidence="3 4">
    <name type="scientific">[Candida] arabinofermentans NRRL YB-2248</name>
    <dbReference type="NCBI Taxonomy" id="983967"/>
    <lineage>
        <taxon>Eukaryota</taxon>
        <taxon>Fungi</taxon>
        <taxon>Dikarya</taxon>
        <taxon>Ascomycota</taxon>
        <taxon>Saccharomycotina</taxon>
        <taxon>Pichiomycetes</taxon>
        <taxon>Pichiales</taxon>
        <taxon>Pichiaceae</taxon>
        <taxon>Ogataea</taxon>
        <taxon>Ogataea/Candida clade</taxon>
    </lineage>
</organism>
<accession>A0A1E4SZC0</accession>
<dbReference type="EMBL" id="KV453855">
    <property type="protein sequence ID" value="ODV84856.1"/>
    <property type="molecule type" value="Genomic_DNA"/>
</dbReference>
<dbReference type="AlphaFoldDB" id="A0A1E4SZC0"/>
<dbReference type="STRING" id="983967.A0A1E4SZC0"/>
<dbReference type="InterPro" id="IPR051970">
    <property type="entry name" value="TEL2_Regulation"/>
</dbReference>
<dbReference type="GO" id="GO:0051083">
    <property type="term" value="P:'de novo' cotranslational protein folding"/>
    <property type="evidence" value="ECO:0007669"/>
    <property type="project" value="TreeGrafter"/>
</dbReference>
<evidence type="ECO:0000256" key="1">
    <source>
        <dbReference type="ARBA" id="ARBA00006133"/>
    </source>
</evidence>
<dbReference type="OrthoDB" id="10258062at2759"/>
<protein>
    <recommendedName>
        <fullName evidence="2">Telomere length regulation protein conserved domain-containing protein</fullName>
    </recommendedName>
</protein>
<dbReference type="InterPro" id="IPR038528">
    <property type="entry name" value="TEL2_C_sf"/>
</dbReference>
<reference evidence="4" key="1">
    <citation type="submission" date="2016-04" db="EMBL/GenBank/DDBJ databases">
        <title>Comparative genomics of biotechnologically important yeasts.</title>
        <authorList>
            <consortium name="DOE Joint Genome Institute"/>
            <person name="Riley R."/>
            <person name="Haridas S."/>
            <person name="Wolfe K.H."/>
            <person name="Lopes M.R."/>
            <person name="Hittinger C.T."/>
            <person name="Goker M."/>
            <person name="Salamov A."/>
            <person name="Wisecaver J."/>
            <person name="Long T.M."/>
            <person name="Aerts A.L."/>
            <person name="Barry K."/>
            <person name="Choi C."/>
            <person name="Clum A."/>
            <person name="Coughlan A.Y."/>
            <person name="Deshpande S."/>
            <person name="Douglass A.P."/>
            <person name="Hanson S.J."/>
            <person name="Klenk H.-P."/>
            <person name="Labutti K."/>
            <person name="Lapidus A."/>
            <person name="Lindquist E."/>
            <person name="Lipzen A."/>
            <person name="Meier-Kolthoff J.P."/>
            <person name="Ohm R.A."/>
            <person name="Otillar R.P."/>
            <person name="Pangilinan J."/>
            <person name="Peng Y."/>
            <person name="Rokas A."/>
            <person name="Rosa C.A."/>
            <person name="Scheuner C."/>
            <person name="Sibirny A.A."/>
            <person name="Slot J.C."/>
            <person name="Stielow J.B."/>
            <person name="Sun H."/>
            <person name="Kurtzman C.P."/>
            <person name="Blackwell M."/>
            <person name="Grigoriev I.V."/>
            <person name="Jeffries T.W."/>
        </authorList>
    </citation>
    <scope>NUCLEOTIDE SEQUENCE [LARGE SCALE GENOMIC DNA]</scope>
    <source>
        <strain evidence="4">NRRL YB-2248</strain>
    </source>
</reference>
<evidence type="ECO:0000259" key="2">
    <source>
        <dbReference type="Pfam" id="PF10193"/>
    </source>
</evidence>
<dbReference type="Gene3D" id="1.25.40.720">
    <property type="entry name" value="Telomere length regulation protein 2, C-terminal domain"/>
    <property type="match status" value="1"/>
</dbReference>
<dbReference type="Pfam" id="PF10193">
    <property type="entry name" value="Telomere_reg-2"/>
    <property type="match status" value="1"/>
</dbReference>
<dbReference type="InterPro" id="IPR019337">
    <property type="entry name" value="Telomere_length_regulation_dom"/>
</dbReference>
<comment type="similarity">
    <text evidence="1">Belongs to the TEL2 family.</text>
</comment>
<feature type="domain" description="Telomere length regulation protein conserved" evidence="2">
    <location>
        <begin position="448"/>
        <end position="562"/>
    </location>
</feature>
<dbReference type="GO" id="GO:0051879">
    <property type="term" value="F:Hsp90 protein binding"/>
    <property type="evidence" value="ECO:0007669"/>
    <property type="project" value="TreeGrafter"/>
</dbReference>
<sequence>MSDVEKVERLREKLEGQPSIEELRSVLDQLTNLRKNDLITLEIVSTLINYTIREIYTSLNDNQVHLQLVGLLTNRIGISQLLLKLKADPSELCYAKILADTVISKDFQGLFSNLTRLNFKEVKALVNHKILEALNQSYIETKDDALDQVTRNYRNIVFKHLIDAEIENTDFYWQFMNACLPVNLFFENERYNKLLTTRYHKLKDITFIKKLVSYLKGRITDENIKAYATLVSLLAINEWDAVINFVLNLHDVGCAKLIIYLASEQGSSKTINRHLIRALTTFGSKQYIMQTSTITQEFSTRCIVILIHYSNDDSISALSRDSLFLEAMTNRLESNGEKLRFFGMIIGDLVHERLDGKPLFDIVEHIKKKTSFITEIGLFLKHHDEVMKNPYPIIKSSTLANISHGDYEEKNVMLTSDKLTNSRVDSDPEDSDDEEYVTTSIKKTVPTPVYLKELISYLESDRQKDQLCYEKHQLAFSILPNLVRTKHQSQELKFYSKQLLELIMNWDNIYGFENFESWQLSSMISVTVGEFDSSIEYLVTAFFSGDLSLSKRVMILSCLGLSCRELSGFDDNFVSGKNTIENLGPQKLPEHLHQQFLAYESEENQAQLKQLETMIQAVEEFKMSGTVIRRSSKLNKIESKTKTKDTKFINKKLPKLFYMLISVFQTIHSKTSSGFQIGHFSSILNSQYLRTLSIILNCGIPSSTELVEMVSELLIIVIDQLRVQCLKFENDIFESILICLKTVFQVDSKSLLKHSFGQELITINESLMYIYSSGLIIDASVQNNCAFIVNKIEECLR</sequence>
<proteinExistence type="inferred from homology"/>
<evidence type="ECO:0000313" key="3">
    <source>
        <dbReference type="EMBL" id="ODV84856.1"/>
    </source>
</evidence>
<keyword evidence="4" id="KW-1185">Reference proteome</keyword>
<dbReference type="PANTHER" id="PTHR15830">
    <property type="entry name" value="TELOMERE LENGTH REGULATION PROTEIN TEL2 FAMILY MEMBER"/>
    <property type="match status" value="1"/>
</dbReference>
<dbReference type="Proteomes" id="UP000094801">
    <property type="component" value="Unassembled WGS sequence"/>
</dbReference>